<dbReference type="SUPFAM" id="SSF53807">
    <property type="entry name" value="Helical backbone' metal receptor"/>
    <property type="match status" value="1"/>
</dbReference>
<dbReference type="Pfam" id="PF01297">
    <property type="entry name" value="ZnuA"/>
    <property type="match status" value="1"/>
</dbReference>
<dbReference type="InterPro" id="IPR006127">
    <property type="entry name" value="ZnuA-like"/>
</dbReference>
<keyword evidence="1" id="KW-0732">Signal</keyword>
<dbReference type="InterPro" id="IPR050492">
    <property type="entry name" value="Bact_metal-bind_prot9"/>
</dbReference>
<evidence type="ECO:0000256" key="1">
    <source>
        <dbReference type="SAM" id="SignalP"/>
    </source>
</evidence>
<dbReference type="PANTHER" id="PTHR42953">
    <property type="entry name" value="HIGH-AFFINITY ZINC UPTAKE SYSTEM PROTEIN ZNUA-RELATED"/>
    <property type="match status" value="1"/>
</dbReference>
<keyword evidence="3" id="KW-1185">Reference proteome</keyword>
<dbReference type="RefSeq" id="WP_074966052.1">
    <property type="nucleotide sequence ID" value="NZ_CBCRYP010000001.1"/>
</dbReference>
<gene>
    <name evidence="2" type="ORF">SAMN04488021_10259</name>
</gene>
<dbReference type="Proteomes" id="UP000183635">
    <property type="component" value="Unassembled WGS sequence"/>
</dbReference>
<evidence type="ECO:0000313" key="2">
    <source>
        <dbReference type="EMBL" id="SFH16107.1"/>
    </source>
</evidence>
<accession>A0A1I2XSN5</accession>
<feature type="chain" id="PRO_5010205826" evidence="1">
    <location>
        <begin position="19"/>
        <end position="300"/>
    </location>
</feature>
<name>A0A1I2XSN5_9RHOB</name>
<dbReference type="GO" id="GO:0046872">
    <property type="term" value="F:metal ion binding"/>
    <property type="evidence" value="ECO:0007669"/>
    <property type="project" value="InterPro"/>
</dbReference>
<dbReference type="GO" id="GO:0030001">
    <property type="term" value="P:metal ion transport"/>
    <property type="evidence" value="ECO:0007669"/>
    <property type="project" value="InterPro"/>
</dbReference>
<reference evidence="2 3" key="1">
    <citation type="submission" date="2016-10" db="EMBL/GenBank/DDBJ databases">
        <authorList>
            <person name="de Groot N.N."/>
        </authorList>
    </citation>
    <scope>NUCLEOTIDE SEQUENCE [LARGE SCALE GENOMIC DNA]</scope>
    <source>
        <strain evidence="2 3">DSM 8537</strain>
    </source>
</reference>
<dbReference type="PANTHER" id="PTHR42953:SF4">
    <property type="entry name" value="METAL ABC TRANSPORTER SUBSTRATE-BINDING PROTEIN"/>
    <property type="match status" value="1"/>
</dbReference>
<dbReference type="OrthoDB" id="6104586at2"/>
<proteinExistence type="predicted"/>
<dbReference type="STRING" id="34004.SAMN04488021_10259"/>
<protein>
    <submittedName>
        <fullName evidence="2">Zinc-uptake complex component A, substrate-binding</fullName>
    </submittedName>
</protein>
<feature type="signal peptide" evidence="1">
    <location>
        <begin position="1"/>
        <end position="18"/>
    </location>
</feature>
<evidence type="ECO:0000313" key="3">
    <source>
        <dbReference type="Proteomes" id="UP000183635"/>
    </source>
</evidence>
<dbReference type="AlphaFoldDB" id="A0A1I2XSN5"/>
<organism evidence="2 3">
    <name type="scientific">Paracoccus aminovorans</name>
    <dbReference type="NCBI Taxonomy" id="34004"/>
    <lineage>
        <taxon>Bacteria</taxon>
        <taxon>Pseudomonadati</taxon>
        <taxon>Pseudomonadota</taxon>
        <taxon>Alphaproteobacteria</taxon>
        <taxon>Rhodobacterales</taxon>
        <taxon>Paracoccaceae</taxon>
        <taxon>Paracoccus</taxon>
    </lineage>
</organism>
<dbReference type="EMBL" id="FOPU01000002">
    <property type="protein sequence ID" value="SFH16107.1"/>
    <property type="molecule type" value="Genomic_DNA"/>
</dbReference>
<sequence>MKRLVLALTLALAPAAQAETLLTAHPAAEALARRLTEGTTISVEAVQPVRLPASRLHSFLAGRGRAQLEEAARKADAVLTFRSFWPEDPLYPAARRANIRIVEIDAAQPLDQRMPGIAMLKPDDTDAALYARLGLEPMPPAGEETAPWLAPTRLGEMAEVVAGDLSRLVPADASRLAENLRALKHDLLLAKSEADRAMAARDSVDFVALSPQFGYMAADYGLDLRARIIAAPAEWTPERAGSLARWMAQEGIADVLTARALTPELTAALEAEGIRITRLDPTAEGDLAALILANLKRLER</sequence>